<protein>
    <submittedName>
        <fullName evidence="2">Uncharacterized protein</fullName>
    </submittedName>
</protein>
<feature type="region of interest" description="Disordered" evidence="1">
    <location>
        <begin position="17"/>
        <end position="75"/>
    </location>
</feature>
<evidence type="ECO:0000313" key="3">
    <source>
        <dbReference type="Proteomes" id="UP000663842"/>
    </source>
</evidence>
<organism evidence="2 3">
    <name type="scientific">Rotaria magnacalcarata</name>
    <dbReference type="NCBI Taxonomy" id="392030"/>
    <lineage>
        <taxon>Eukaryota</taxon>
        <taxon>Metazoa</taxon>
        <taxon>Spiralia</taxon>
        <taxon>Gnathifera</taxon>
        <taxon>Rotifera</taxon>
        <taxon>Eurotatoria</taxon>
        <taxon>Bdelloidea</taxon>
        <taxon>Philodinida</taxon>
        <taxon>Philodinidae</taxon>
        <taxon>Rotaria</taxon>
    </lineage>
</organism>
<gene>
    <name evidence="2" type="ORF">UXM345_LOCUS33507</name>
</gene>
<dbReference type="EMBL" id="CAJOBF010011201">
    <property type="protein sequence ID" value="CAF4302722.1"/>
    <property type="molecule type" value="Genomic_DNA"/>
</dbReference>
<comment type="caution">
    <text evidence="2">The sequence shown here is derived from an EMBL/GenBank/DDBJ whole genome shotgun (WGS) entry which is preliminary data.</text>
</comment>
<feature type="region of interest" description="Disordered" evidence="1">
    <location>
        <begin position="182"/>
        <end position="221"/>
    </location>
</feature>
<reference evidence="2" key="1">
    <citation type="submission" date="2021-02" db="EMBL/GenBank/DDBJ databases">
        <authorList>
            <person name="Nowell W R."/>
        </authorList>
    </citation>
    <scope>NUCLEOTIDE SEQUENCE</scope>
</reference>
<feature type="compositionally biased region" description="Basic and acidic residues" evidence="1">
    <location>
        <begin position="22"/>
        <end position="34"/>
    </location>
</feature>
<accession>A0A820I2Z5</accession>
<name>A0A820I2Z5_9BILA</name>
<dbReference type="Proteomes" id="UP000663842">
    <property type="component" value="Unassembled WGS sequence"/>
</dbReference>
<dbReference type="AlphaFoldDB" id="A0A820I2Z5"/>
<evidence type="ECO:0000256" key="1">
    <source>
        <dbReference type="SAM" id="MobiDB-lite"/>
    </source>
</evidence>
<proteinExistence type="predicted"/>
<feature type="compositionally biased region" description="Acidic residues" evidence="1">
    <location>
        <begin position="42"/>
        <end position="60"/>
    </location>
</feature>
<evidence type="ECO:0000313" key="2">
    <source>
        <dbReference type="EMBL" id="CAF4302722.1"/>
    </source>
</evidence>
<feature type="compositionally biased region" description="Basic and acidic residues" evidence="1">
    <location>
        <begin position="61"/>
        <end position="72"/>
    </location>
</feature>
<sequence>MISFEEVNKLAFKKLARSTCESSKKKNTESKNENEAAVARIEDEDEDKDKEEQEEVENDDDERRSSKNHAVDESDDSISINEFDLDILPDVSSSTIHGMRIFDSINQCQSTSFFPVDINGVKKFMHKQTANCYCYQSTPCLSNSCRDTMKNLTSSPLHSTFESNRFGNSWSLIGPSAHVANSNKQSTIIRSTKRKPTKQTPNISTFSPSTPSQTISRKKKS</sequence>
<feature type="compositionally biased region" description="Polar residues" evidence="1">
    <location>
        <begin position="198"/>
        <end position="215"/>
    </location>
</feature>